<sequence>MRSLKKVEVLNNKMLTVEKIGGTSMSQFKDVLENVIVGKRTPDELYNRIFVVSAYNNVTNWLLEHKKTGEPGVYVQFLENSDYSIGLDSLCQRLLLINKGFEEIGLDQLEAREFITYRIKQAKTMLHSLSKVMASGYVNADDICLAAREILASLGEAHSAWNSVNILNNNGISARFIDLCGFNDSLPLTIDERIHRAFKGIDFSKDLCITTGYTKGTEGIMRAFDRGYTEVTFSKVAVEVHANEAIIHKEYHLSSADPNIVGVEKTVPVGRTNYIIADQLADIGMEAIHPKAAKPLELANIDIRIKNTFEPEHPGTLITRDYVSEVPKIEIVSGTNKVLAIEVHDPMMVGEVGFDLKIMQIFAKYGVSYILKSTNANSITNIVWDNYKSRELIAELEQNFYQVVVERVALVCAMGTNIALPGFLYRAAKALFDRGINVESFGQSLRQVNMQFVIKREFYNDAVIALNDELCIDK</sequence>
<dbReference type="EC" id="2.7.2.4" evidence="2"/>
<dbReference type="InterPro" id="IPR045865">
    <property type="entry name" value="ACT-like_dom_sf"/>
</dbReference>
<dbReference type="GO" id="GO:0009090">
    <property type="term" value="P:homoserine biosynthetic process"/>
    <property type="evidence" value="ECO:0007669"/>
    <property type="project" value="TreeGrafter"/>
</dbReference>
<organism evidence="9">
    <name type="scientific">uncultured Dysgonomonas sp</name>
    <dbReference type="NCBI Taxonomy" id="206096"/>
    <lineage>
        <taxon>Bacteria</taxon>
        <taxon>Pseudomonadati</taxon>
        <taxon>Bacteroidota</taxon>
        <taxon>Bacteroidia</taxon>
        <taxon>Bacteroidales</taxon>
        <taxon>Dysgonomonadaceae</taxon>
        <taxon>Dysgonomonas</taxon>
        <taxon>environmental samples</taxon>
    </lineage>
</organism>
<evidence type="ECO:0000313" key="9">
    <source>
        <dbReference type="EMBL" id="SBV95287.1"/>
    </source>
</evidence>
<accession>A0A212J777</accession>
<dbReference type="EMBL" id="FLUM01000001">
    <property type="protein sequence ID" value="SBV95287.1"/>
    <property type="molecule type" value="Genomic_DNA"/>
</dbReference>
<evidence type="ECO:0000256" key="1">
    <source>
        <dbReference type="ARBA" id="ARBA00010122"/>
    </source>
</evidence>
<dbReference type="PANTHER" id="PTHR21499:SF3">
    <property type="entry name" value="ASPARTOKINASE"/>
    <property type="match status" value="1"/>
</dbReference>
<dbReference type="SUPFAM" id="SSF53633">
    <property type="entry name" value="Carbamate kinase-like"/>
    <property type="match status" value="1"/>
</dbReference>
<dbReference type="GO" id="GO:0009089">
    <property type="term" value="P:lysine biosynthetic process via diaminopimelate"/>
    <property type="evidence" value="ECO:0007669"/>
    <property type="project" value="TreeGrafter"/>
</dbReference>
<dbReference type="NCBIfam" id="NF006614">
    <property type="entry name" value="PRK09181.1"/>
    <property type="match status" value="1"/>
</dbReference>
<evidence type="ECO:0000256" key="2">
    <source>
        <dbReference type="ARBA" id="ARBA00013059"/>
    </source>
</evidence>
<keyword evidence="6" id="KW-0067">ATP-binding</keyword>
<dbReference type="InterPro" id="IPR036393">
    <property type="entry name" value="AceGlu_kinase-like_sf"/>
</dbReference>
<evidence type="ECO:0000259" key="8">
    <source>
        <dbReference type="Pfam" id="PF00696"/>
    </source>
</evidence>
<dbReference type="GO" id="GO:0005524">
    <property type="term" value="F:ATP binding"/>
    <property type="evidence" value="ECO:0007669"/>
    <property type="project" value="UniProtKB-KW"/>
</dbReference>
<evidence type="ECO:0000256" key="3">
    <source>
        <dbReference type="ARBA" id="ARBA00022679"/>
    </source>
</evidence>
<evidence type="ECO:0000256" key="7">
    <source>
        <dbReference type="ARBA" id="ARBA00047872"/>
    </source>
</evidence>
<keyword evidence="4" id="KW-0547">Nucleotide-binding</keyword>
<dbReference type="PANTHER" id="PTHR21499">
    <property type="entry name" value="ASPARTATE KINASE"/>
    <property type="match status" value="1"/>
</dbReference>
<protein>
    <recommendedName>
        <fullName evidence="2">aspartate kinase</fullName>
        <ecNumber evidence="2">2.7.2.4</ecNumber>
    </recommendedName>
</protein>
<feature type="domain" description="Aspartate/glutamate/uridylate kinase" evidence="8">
    <location>
        <begin position="14"/>
        <end position="307"/>
    </location>
</feature>
<keyword evidence="5" id="KW-0418">Kinase</keyword>
<dbReference type="InterPro" id="IPR001048">
    <property type="entry name" value="Asp/Glu/Uridylate_kinase"/>
</dbReference>
<dbReference type="SUPFAM" id="SSF55021">
    <property type="entry name" value="ACT-like"/>
    <property type="match status" value="2"/>
</dbReference>
<dbReference type="Gene3D" id="3.40.1160.10">
    <property type="entry name" value="Acetylglutamate kinase-like"/>
    <property type="match status" value="1"/>
</dbReference>
<dbReference type="GO" id="GO:0004072">
    <property type="term" value="F:aspartate kinase activity"/>
    <property type="evidence" value="ECO:0007669"/>
    <property type="project" value="UniProtKB-EC"/>
</dbReference>
<evidence type="ECO:0000256" key="5">
    <source>
        <dbReference type="ARBA" id="ARBA00022777"/>
    </source>
</evidence>
<evidence type="ECO:0000256" key="6">
    <source>
        <dbReference type="ARBA" id="ARBA00022840"/>
    </source>
</evidence>
<comment type="catalytic activity">
    <reaction evidence="7">
        <text>L-aspartate + ATP = 4-phospho-L-aspartate + ADP</text>
        <dbReference type="Rhea" id="RHEA:23776"/>
        <dbReference type="ChEBI" id="CHEBI:29991"/>
        <dbReference type="ChEBI" id="CHEBI:30616"/>
        <dbReference type="ChEBI" id="CHEBI:57535"/>
        <dbReference type="ChEBI" id="CHEBI:456216"/>
        <dbReference type="EC" id="2.7.2.4"/>
    </reaction>
</comment>
<evidence type="ECO:0000256" key="4">
    <source>
        <dbReference type="ARBA" id="ARBA00022741"/>
    </source>
</evidence>
<keyword evidence="3" id="KW-0808">Transferase</keyword>
<gene>
    <name evidence="9" type="ORF">KL86DYS1_11353</name>
</gene>
<dbReference type="GO" id="GO:0005829">
    <property type="term" value="C:cytosol"/>
    <property type="evidence" value="ECO:0007669"/>
    <property type="project" value="TreeGrafter"/>
</dbReference>
<proteinExistence type="inferred from homology"/>
<comment type="similarity">
    <text evidence="1">Belongs to the aspartokinase family.</text>
</comment>
<dbReference type="Gene3D" id="3.30.2130.10">
    <property type="entry name" value="VC0802-like"/>
    <property type="match status" value="1"/>
</dbReference>
<name>A0A212J777_9BACT</name>
<reference evidence="9" key="1">
    <citation type="submission" date="2016-04" db="EMBL/GenBank/DDBJ databases">
        <authorList>
            <person name="Evans L.H."/>
            <person name="Alamgir A."/>
            <person name="Owens N."/>
            <person name="Weber N.D."/>
            <person name="Virtaneva K."/>
            <person name="Barbian K."/>
            <person name="Babar A."/>
            <person name="Rosenke K."/>
        </authorList>
    </citation>
    <scope>NUCLEOTIDE SEQUENCE</scope>
    <source>
        <strain evidence="9">86-1</strain>
    </source>
</reference>
<dbReference type="Pfam" id="PF00696">
    <property type="entry name" value="AA_kinase"/>
    <property type="match status" value="1"/>
</dbReference>
<dbReference type="AlphaFoldDB" id="A0A212J777"/>